<dbReference type="Gene3D" id="3.40.50.300">
    <property type="entry name" value="P-loop containing nucleotide triphosphate hydrolases"/>
    <property type="match status" value="1"/>
</dbReference>
<keyword evidence="4" id="KW-0158">Chromosome</keyword>
<dbReference type="GeneID" id="103002704"/>
<organism evidence="14 15">
    <name type="scientific">Balaenoptera acutorostrata</name>
    <name type="common">Common minke whale</name>
    <name type="synonym">Balaena rostrata</name>
    <dbReference type="NCBI Taxonomy" id="9767"/>
    <lineage>
        <taxon>Eukaryota</taxon>
        <taxon>Metazoa</taxon>
        <taxon>Chordata</taxon>
        <taxon>Craniata</taxon>
        <taxon>Vertebrata</taxon>
        <taxon>Euteleostomi</taxon>
        <taxon>Mammalia</taxon>
        <taxon>Eutheria</taxon>
        <taxon>Laurasiatheria</taxon>
        <taxon>Artiodactyla</taxon>
        <taxon>Whippomorpha</taxon>
        <taxon>Cetacea</taxon>
        <taxon>Mysticeti</taxon>
        <taxon>Balaenopteridae</taxon>
        <taxon>Balaenoptera</taxon>
    </lineage>
</organism>
<comment type="subcellular location">
    <subcellularLocation>
        <location evidence="2">Chromosome</location>
    </subcellularLocation>
    <subcellularLocation>
        <location evidence="1">Nucleus</location>
    </subcellularLocation>
</comment>
<evidence type="ECO:0000256" key="11">
    <source>
        <dbReference type="ARBA" id="ARBA00047995"/>
    </source>
</evidence>
<keyword evidence="5 12" id="KW-0547">Nucleotide-binding</keyword>
<dbReference type="InterPro" id="IPR041562">
    <property type="entry name" value="MCM_lid"/>
</dbReference>
<evidence type="ECO:0000256" key="4">
    <source>
        <dbReference type="ARBA" id="ARBA00022454"/>
    </source>
</evidence>
<evidence type="ECO:0000256" key="3">
    <source>
        <dbReference type="ARBA" id="ARBA00008010"/>
    </source>
</evidence>
<dbReference type="InterPro" id="IPR012340">
    <property type="entry name" value="NA-bd_OB-fold"/>
</dbReference>
<accession>A0ABM3S859</accession>
<evidence type="ECO:0000256" key="9">
    <source>
        <dbReference type="ARBA" id="ARBA00041084"/>
    </source>
</evidence>
<keyword evidence="7 12" id="KW-0238">DNA-binding</keyword>
<dbReference type="RefSeq" id="XP_057386038.1">
    <property type="nucleotide sequence ID" value="XM_057530055.1"/>
</dbReference>
<evidence type="ECO:0000313" key="15">
    <source>
        <dbReference type="RefSeq" id="XP_057386038.1"/>
    </source>
</evidence>
<dbReference type="Pfam" id="PF25051">
    <property type="entry name" value="WHD_MCM8"/>
    <property type="match status" value="1"/>
</dbReference>
<keyword evidence="15" id="KW-0378">Hydrolase</keyword>
<dbReference type="Pfam" id="PF26065">
    <property type="entry name" value="MCM8_N"/>
    <property type="match status" value="1"/>
</dbReference>
<gene>
    <name evidence="15" type="primary">MCM8</name>
</gene>
<dbReference type="InterPro" id="IPR001208">
    <property type="entry name" value="MCM_dom"/>
</dbReference>
<evidence type="ECO:0000256" key="6">
    <source>
        <dbReference type="ARBA" id="ARBA00022840"/>
    </source>
</evidence>
<evidence type="ECO:0000256" key="8">
    <source>
        <dbReference type="ARBA" id="ARBA00023242"/>
    </source>
</evidence>
<evidence type="ECO:0000259" key="13">
    <source>
        <dbReference type="PROSITE" id="PS50051"/>
    </source>
</evidence>
<dbReference type="SUPFAM" id="SSF50249">
    <property type="entry name" value="Nucleic acid-binding proteins"/>
    <property type="match status" value="1"/>
</dbReference>
<dbReference type="Proteomes" id="UP001652580">
    <property type="component" value="Chromosome 15"/>
</dbReference>
<reference evidence="15" key="1">
    <citation type="submission" date="2025-08" db="UniProtKB">
        <authorList>
            <consortium name="RefSeq"/>
        </authorList>
    </citation>
    <scope>IDENTIFICATION</scope>
</reference>
<keyword evidence="8" id="KW-0539">Nucleus</keyword>
<comment type="catalytic activity">
    <reaction evidence="11">
        <text>ATP + H2O = ADP + phosphate + H(+)</text>
        <dbReference type="Rhea" id="RHEA:13065"/>
        <dbReference type="ChEBI" id="CHEBI:15377"/>
        <dbReference type="ChEBI" id="CHEBI:15378"/>
        <dbReference type="ChEBI" id="CHEBI:30616"/>
        <dbReference type="ChEBI" id="CHEBI:43474"/>
        <dbReference type="ChEBI" id="CHEBI:456216"/>
        <dbReference type="EC" id="3.6.4.12"/>
    </reaction>
</comment>
<dbReference type="InterPro" id="IPR056875">
    <property type="entry name" value="MCM8/REC_WHD"/>
</dbReference>
<evidence type="ECO:0000256" key="12">
    <source>
        <dbReference type="RuleBase" id="RU004070"/>
    </source>
</evidence>
<dbReference type="SMART" id="SM00382">
    <property type="entry name" value="AAA"/>
    <property type="match status" value="1"/>
</dbReference>
<dbReference type="CDD" id="cd17759">
    <property type="entry name" value="MCM8"/>
    <property type="match status" value="1"/>
</dbReference>
<dbReference type="PROSITE" id="PS50051">
    <property type="entry name" value="MCM_2"/>
    <property type="match status" value="1"/>
</dbReference>
<evidence type="ECO:0000256" key="7">
    <source>
        <dbReference type="ARBA" id="ARBA00023125"/>
    </source>
</evidence>
<feature type="domain" description="MCM C-terminal AAA(+) ATPase" evidence="13">
    <location>
        <begin position="293"/>
        <end position="500"/>
    </location>
</feature>
<dbReference type="GO" id="GO:0004386">
    <property type="term" value="F:helicase activity"/>
    <property type="evidence" value="ECO:0007669"/>
    <property type="project" value="UniProtKB-KW"/>
</dbReference>
<dbReference type="PRINTS" id="PR01657">
    <property type="entry name" value="MCMFAMILY"/>
</dbReference>
<dbReference type="PANTHER" id="PTHR11630:SF47">
    <property type="entry name" value="DNA HELICASE MCM8"/>
    <property type="match status" value="1"/>
</dbReference>
<proteinExistence type="inferred from homology"/>
<keyword evidence="15" id="KW-0347">Helicase</keyword>
<evidence type="ECO:0000256" key="10">
    <source>
        <dbReference type="ARBA" id="ARBA00042306"/>
    </source>
</evidence>
<evidence type="ECO:0000313" key="14">
    <source>
        <dbReference type="Proteomes" id="UP001652580"/>
    </source>
</evidence>
<name>A0ABM3S859_BALAC</name>
<keyword evidence="6 12" id="KW-0067">ATP-binding</keyword>
<dbReference type="SUPFAM" id="SSF52540">
    <property type="entry name" value="P-loop containing nucleoside triphosphate hydrolases"/>
    <property type="match status" value="1"/>
</dbReference>
<dbReference type="InterPro" id="IPR031327">
    <property type="entry name" value="MCM"/>
</dbReference>
<protein>
    <recommendedName>
        <fullName evidence="9">DNA helicase MCM8</fullName>
    </recommendedName>
    <alternativeName>
        <fullName evidence="10">Minichromosome maintenance 8</fullName>
    </alternativeName>
</protein>
<dbReference type="Pfam" id="PF17855">
    <property type="entry name" value="MCM_lid"/>
    <property type="match status" value="1"/>
</dbReference>
<dbReference type="SMART" id="SM00350">
    <property type="entry name" value="MCM"/>
    <property type="match status" value="1"/>
</dbReference>
<dbReference type="InterPro" id="IPR058767">
    <property type="entry name" value="MCM8_N"/>
</dbReference>
<evidence type="ECO:0000256" key="2">
    <source>
        <dbReference type="ARBA" id="ARBA00004286"/>
    </source>
</evidence>
<dbReference type="Pfam" id="PF00493">
    <property type="entry name" value="MCM"/>
    <property type="match status" value="1"/>
</dbReference>
<evidence type="ECO:0000256" key="1">
    <source>
        <dbReference type="ARBA" id="ARBA00004123"/>
    </source>
</evidence>
<dbReference type="InterPro" id="IPR003593">
    <property type="entry name" value="AAA+_ATPase"/>
</dbReference>
<keyword evidence="14" id="KW-1185">Reference proteome</keyword>
<evidence type="ECO:0000256" key="5">
    <source>
        <dbReference type="ARBA" id="ARBA00022741"/>
    </source>
</evidence>
<sequence length="731" mass="81451">MNGEYRGRGFGRGRFQNWKRRRGGGSFSGKWRELEHRPDVNKATGKHPEQTPQSLLLQSTLDQFIPYKGWKLYLSEVYSDSSPFIEKIQAFENFFTRRIDLYDKDEIERKGSILVDFKELTKDDEIAKLIPNIANELRDTPEKTLACMGLAIHQCPVPACRGKSFTALRSSPLTATMDWQSIKIQELMSDDQREAGRIPRTIECELVHDLVDSCVPGDTVTITGVVKVSNAEEGSRNKNDKCMFLLYIEANSVSNSKGQKTKASEDGCKHGTLMEFSLKDLYAIQEIQSEENLFKLIVNSLCPVIFGHELVKAGLALALFGGSQKYADDKNRIPIRGDPHVLVVGDPGLGKSQMLQAVCSVAPRGVYVCGNTTTTSGLTVTLSKDSSSGDFALEAGALVLGDQGICGIDEFDKMGNQHQALLEAMEQQCISLAKAGVVCSLPARTSIIAAANPVGGHYNKAKTVSENLKMGSALLSRFDLVFILLDTPNEDHDHLLSEHVIAIRAGKQRAVSSATVARMNSQDSNTSILEVVSDKPLSERLKVVPGETIDPIPHQLLRKYIGYARQYVSPRLSTEAAQILQDFYLELRKQSQRLNSSPITTRQLESLIRLTEARARLELREEATKEDAEDIVEIMKYSMLGTYSDEFGNLDFERSQHGSGMSNRSTAKRFISTLNNIAERTYNNLFQFHQLRQIAKELNIQVADFENFIGSLNDQGYLLKKGPKIYQLQTM</sequence>
<dbReference type="InterPro" id="IPR027417">
    <property type="entry name" value="P-loop_NTPase"/>
</dbReference>
<dbReference type="Gene3D" id="2.40.50.140">
    <property type="entry name" value="Nucleic acid-binding proteins"/>
    <property type="match status" value="1"/>
</dbReference>
<dbReference type="CDD" id="cd22247">
    <property type="entry name" value="MCM8_WHD"/>
    <property type="match status" value="1"/>
</dbReference>
<dbReference type="PANTHER" id="PTHR11630">
    <property type="entry name" value="DNA REPLICATION LICENSING FACTOR MCM FAMILY MEMBER"/>
    <property type="match status" value="1"/>
</dbReference>
<comment type="similarity">
    <text evidence="3 12">Belongs to the MCM family.</text>
</comment>